<feature type="compositionally biased region" description="Low complexity" evidence="7">
    <location>
        <begin position="452"/>
        <end position="461"/>
    </location>
</feature>
<feature type="domain" description="Protein kinase" evidence="8">
    <location>
        <begin position="18"/>
        <end position="267"/>
    </location>
</feature>
<protein>
    <recommendedName>
        <fullName evidence="1">non-specific serine/threonine protein kinase</fullName>
        <ecNumber evidence="1">2.7.11.1</ecNumber>
    </recommendedName>
</protein>
<feature type="region of interest" description="Disordered" evidence="7">
    <location>
        <begin position="166"/>
        <end position="195"/>
    </location>
</feature>
<keyword evidence="10" id="KW-1185">Reference proteome</keyword>
<evidence type="ECO:0000256" key="3">
    <source>
        <dbReference type="ARBA" id="ARBA00022679"/>
    </source>
</evidence>
<feature type="compositionally biased region" description="Pro residues" evidence="7">
    <location>
        <begin position="560"/>
        <end position="571"/>
    </location>
</feature>
<sequence>MGDLNPLLPEDPERVGVHILVGRLGQDPQQTVYLGHLPDDDTLRVIRLLTPHPGADPQTREQITNTLYAAKRVSGAHTVKLIEAGWSDDRPYIVREHAEGHSLRQTVTTDGPLNGDALERLAVSTLTALTAIHLAGLTHGSLSPDTVILGPDGPRVCDIGLGITAPEPDYRAPETLNAETEPSPNTPPQPGRPADLFSWATTIVYAATGQPPFGGEIDRVLKGPANLGGLTPELVALLTACLDKHPYERPDTKAAMLRLLGQESAALTPDEGDRTADSGPERNSPDGAVPAAVADAPARPRWGPPVLPGSTPPAGAVAPPDAAPIRERQKAGGFPLILAACVGVVALLSGLGLWAVESYTSLGPMGRTAAGGEVSNVLSASPGQGRGLPPGDGQGGEDMSAGKVTVPWGTTTEPQVPDVRPLRLNIEDPAATSPAPAPTSPVTPPSIPLPALPATTAPAAPRKADPKAPPTARPKKTSGNTRAAKPTAEPTAKPAPRPTTTTRKASPTQKPSQTPTSTKPSQEPTSAKPSQEPTKPSQAPTSTKPSQPAKAAQTTAPAPKSTPPASRPNPYTPQQVCGSGYYVQRSDSFSGGTTYQLYNASAGSNCVVTMKSANVGTATSIWATLEVQGGGSRTDRGNYEYYAGPVILSAKGKCVRFSGGGPGGSTGADWANCG</sequence>
<keyword evidence="6" id="KW-0067">ATP-binding</keyword>
<feature type="compositionally biased region" description="Polar residues" evidence="7">
    <location>
        <begin position="527"/>
        <end position="544"/>
    </location>
</feature>
<dbReference type="EMBL" id="JBHTEE010000001">
    <property type="protein sequence ID" value="MFC7606316.1"/>
    <property type="molecule type" value="Genomic_DNA"/>
</dbReference>
<proteinExistence type="predicted"/>
<feature type="compositionally biased region" description="Low complexity" evidence="7">
    <location>
        <begin position="285"/>
        <end position="301"/>
    </location>
</feature>
<feature type="region of interest" description="Disordered" evidence="7">
    <location>
        <begin position="264"/>
        <end position="321"/>
    </location>
</feature>
<evidence type="ECO:0000256" key="1">
    <source>
        <dbReference type="ARBA" id="ARBA00012513"/>
    </source>
</evidence>
<dbReference type="Proteomes" id="UP001596514">
    <property type="component" value="Unassembled WGS sequence"/>
</dbReference>
<dbReference type="Pfam" id="PF00069">
    <property type="entry name" value="Pkinase"/>
    <property type="match status" value="1"/>
</dbReference>
<dbReference type="PANTHER" id="PTHR43289">
    <property type="entry name" value="MITOGEN-ACTIVATED PROTEIN KINASE KINASE KINASE 20-RELATED"/>
    <property type="match status" value="1"/>
</dbReference>
<keyword evidence="3" id="KW-0808">Transferase</keyword>
<evidence type="ECO:0000313" key="10">
    <source>
        <dbReference type="Proteomes" id="UP001596514"/>
    </source>
</evidence>
<feature type="compositionally biased region" description="Low complexity" evidence="7">
    <location>
        <begin position="477"/>
        <end position="526"/>
    </location>
</feature>
<evidence type="ECO:0000256" key="4">
    <source>
        <dbReference type="ARBA" id="ARBA00022741"/>
    </source>
</evidence>
<feature type="compositionally biased region" description="Pro residues" evidence="7">
    <location>
        <begin position="302"/>
        <end position="311"/>
    </location>
</feature>
<organism evidence="9 10">
    <name type="scientific">Streptosporangium amethystogenes subsp. fukuiense</name>
    <dbReference type="NCBI Taxonomy" id="698418"/>
    <lineage>
        <taxon>Bacteria</taxon>
        <taxon>Bacillati</taxon>
        <taxon>Actinomycetota</taxon>
        <taxon>Actinomycetes</taxon>
        <taxon>Streptosporangiales</taxon>
        <taxon>Streptosporangiaceae</taxon>
        <taxon>Streptosporangium</taxon>
    </lineage>
</organism>
<evidence type="ECO:0000256" key="5">
    <source>
        <dbReference type="ARBA" id="ARBA00022777"/>
    </source>
</evidence>
<feature type="compositionally biased region" description="Pro residues" evidence="7">
    <location>
        <begin position="435"/>
        <end position="451"/>
    </location>
</feature>
<evidence type="ECO:0000256" key="6">
    <source>
        <dbReference type="ARBA" id="ARBA00022840"/>
    </source>
</evidence>
<evidence type="ECO:0000313" key="9">
    <source>
        <dbReference type="EMBL" id="MFC7606316.1"/>
    </source>
</evidence>
<evidence type="ECO:0000256" key="2">
    <source>
        <dbReference type="ARBA" id="ARBA00022527"/>
    </source>
</evidence>
<comment type="caution">
    <text evidence="9">The sequence shown here is derived from an EMBL/GenBank/DDBJ whole genome shotgun (WGS) entry which is preliminary data.</text>
</comment>
<feature type="compositionally biased region" description="Basic and acidic residues" evidence="7">
    <location>
        <begin position="271"/>
        <end position="284"/>
    </location>
</feature>
<dbReference type="PANTHER" id="PTHR43289:SF6">
    <property type="entry name" value="SERINE_THREONINE-PROTEIN KINASE NEKL-3"/>
    <property type="match status" value="1"/>
</dbReference>
<dbReference type="InterPro" id="IPR011009">
    <property type="entry name" value="Kinase-like_dom_sf"/>
</dbReference>
<gene>
    <name evidence="9" type="ORF">ACFQVD_40070</name>
</gene>
<dbReference type="SUPFAM" id="SSF56112">
    <property type="entry name" value="Protein kinase-like (PK-like)"/>
    <property type="match status" value="1"/>
</dbReference>
<feature type="compositionally biased region" description="Gly residues" evidence="7">
    <location>
        <begin position="384"/>
        <end position="396"/>
    </location>
</feature>
<feature type="compositionally biased region" description="Low complexity" evidence="7">
    <location>
        <begin position="545"/>
        <end position="559"/>
    </location>
</feature>
<dbReference type="GO" id="GO:0004674">
    <property type="term" value="F:protein serine/threonine kinase activity"/>
    <property type="evidence" value="ECO:0007669"/>
    <property type="project" value="UniProtKB-KW"/>
</dbReference>
<feature type="region of interest" description="Disordered" evidence="7">
    <location>
        <begin position="375"/>
        <end position="578"/>
    </location>
</feature>
<dbReference type="EC" id="2.7.11.1" evidence="1"/>
<evidence type="ECO:0000256" key="7">
    <source>
        <dbReference type="SAM" id="MobiDB-lite"/>
    </source>
</evidence>
<keyword evidence="4" id="KW-0547">Nucleotide-binding</keyword>
<dbReference type="PROSITE" id="PS50011">
    <property type="entry name" value="PROTEIN_KINASE_DOM"/>
    <property type="match status" value="1"/>
</dbReference>
<dbReference type="Gene3D" id="1.10.510.10">
    <property type="entry name" value="Transferase(Phosphotransferase) domain 1"/>
    <property type="match status" value="1"/>
</dbReference>
<evidence type="ECO:0000259" key="8">
    <source>
        <dbReference type="PROSITE" id="PS50011"/>
    </source>
</evidence>
<reference evidence="10" key="1">
    <citation type="journal article" date="2019" name="Int. J. Syst. Evol. Microbiol.">
        <title>The Global Catalogue of Microorganisms (GCM) 10K type strain sequencing project: providing services to taxonomists for standard genome sequencing and annotation.</title>
        <authorList>
            <consortium name="The Broad Institute Genomics Platform"/>
            <consortium name="The Broad Institute Genome Sequencing Center for Infectious Disease"/>
            <person name="Wu L."/>
            <person name="Ma J."/>
        </authorList>
    </citation>
    <scope>NUCLEOTIDE SEQUENCE [LARGE SCALE GENOMIC DNA]</scope>
    <source>
        <strain evidence="10">JCM 10083</strain>
    </source>
</reference>
<accession>A0ABW2TEX0</accession>
<keyword evidence="5 9" id="KW-0418">Kinase</keyword>
<dbReference type="SMART" id="SM00220">
    <property type="entry name" value="S_TKc"/>
    <property type="match status" value="1"/>
</dbReference>
<name>A0ABW2TEX0_9ACTN</name>
<dbReference type="Gene3D" id="3.30.200.20">
    <property type="entry name" value="Phosphorylase Kinase, domain 1"/>
    <property type="match status" value="1"/>
</dbReference>
<dbReference type="InterPro" id="IPR000719">
    <property type="entry name" value="Prot_kinase_dom"/>
</dbReference>
<dbReference type="RefSeq" id="WP_386273692.1">
    <property type="nucleotide sequence ID" value="NZ_JBHSIJ010000002.1"/>
</dbReference>
<keyword evidence="2 9" id="KW-0723">Serine/threonine-protein kinase</keyword>